<sequence length="189" mass="21424">MNTQKPGDPGERIIEDVVIIGVTSNPSAANYFENQLKGALLKRGIHAIPASDSLNYSFPNSRKAEEKLAEQREKLLEEGYNTVLISKIEDVETKPDFFQFLGNLWNKKDEFKEDSGVNEAPAPSEEASDRNKIYHSDTEVFVLNSTGKKLIWECSLELKNPRKVKSSIRKFNTRLIEAMEKDKLFSAND</sequence>
<proteinExistence type="predicted"/>
<keyword evidence="2" id="KW-1185">Reference proteome</keyword>
<name>A0ABU3D566_9FLAO</name>
<dbReference type="EMBL" id="JAVRHK010000005">
    <property type="protein sequence ID" value="MDT0676675.1"/>
    <property type="molecule type" value="Genomic_DNA"/>
</dbReference>
<evidence type="ECO:0000313" key="2">
    <source>
        <dbReference type="Proteomes" id="UP001262582"/>
    </source>
</evidence>
<comment type="caution">
    <text evidence="1">The sequence shown here is derived from an EMBL/GenBank/DDBJ whole genome shotgun (WGS) entry which is preliminary data.</text>
</comment>
<protein>
    <submittedName>
        <fullName evidence="1">Uncharacterized protein</fullName>
    </submittedName>
</protein>
<organism evidence="1 2">
    <name type="scientific">Autumnicola musiva</name>
    <dbReference type="NCBI Taxonomy" id="3075589"/>
    <lineage>
        <taxon>Bacteria</taxon>
        <taxon>Pseudomonadati</taxon>
        <taxon>Bacteroidota</taxon>
        <taxon>Flavobacteriia</taxon>
        <taxon>Flavobacteriales</taxon>
        <taxon>Flavobacteriaceae</taxon>
        <taxon>Autumnicola</taxon>
    </lineage>
</organism>
<reference evidence="1 2" key="1">
    <citation type="submission" date="2023-09" db="EMBL/GenBank/DDBJ databases">
        <authorList>
            <person name="Rey-Velasco X."/>
        </authorList>
    </citation>
    <scope>NUCLEOTIDE SEQUENCE [LARGE SCALE GENOMIC DNA]</scope>
    <source>
        <strain evidence="1 2">F117</strain>
    </source>
</reference>
<dbReference type="Proteomes" id="UP001262582">
    <property type="component" value="Unassembled WGS sequence"/>
</dbReference>
<gene>
    <name evidence="1" type="ORF">RM539_08785</name>
</gene>
<accession>A0ABU3D566</accession>
<dbReference type="RefSeq" id="WP_311503020.1">
    <property type="nucleotide sequence ID" value="NZ_JAVRHK010000005.1"/>
</dbReference>
<evidence type="ECO:0000313" key="1">
    <source>
        <dbReference type="EMBL" id="MDT0676675.1"/>
    </source>
</evidence>